<evidence type="ECO:0000313" key="2">
    <source>
        <dbReference type="Proteomes" id="UP000828941"/>
    </source>
</evidence>
<proteinExistence type="predicted"/>
<dbReference type="Proteomes" id="UP000828941">
    <property type="component" value="Chromosome 13"/>
</dbReference>
<sequence length="582" mass="64003">MGDEGGVREAKVEQNSPETSTGDSSLGRAIEFISSLISLSHSVRVFAAKWQLIRIKLEELHSGLIAAEDCDSGQNPSLSSLVPSILVTVNECYDLARRCVDLSYSGKLLMQSDLDVIFAKFDRHVKKLSEIYTTGILTSRYALVVSRPSLGASKDDMRFYMRDLLTRMKVGDMGMKRQALINLHEVVVEDEKYVKVIVEVGDIVHVLVNFLDSPELEIQEESAKVVSVVAGFDSYKGVLIGAGIIAPLIRVLEFGSEGGKVGAARCLQKLTENSDNAWSVSAHGGVTALLKICSNGDSKGELVGPACGVLRNLVGVEEIKRFMVEEGAVSTFIKLVRSKEEAIQVNSIEFLQNIASGDESTRQLVVREGGIRILLRVLEPKWSYPSKTREIAMRAIENLCFSSSSSVSMLMNYGFVDQLLYYIRNGEVSIQELALKVAFRLCGTSEEAKKAMGDAGFMPEFVKFLNAKSFEVREMAAEALSGLVLVPKNRKKFVLDDHSIALLLKLLDPEEGNSGNKKFLISILMSLTSCNSGRKKIVNSGYAKNIEKLAEAEVSSDAKKLVKKLSTNRFRSMLSGIWHHHS</sequence>
<organism evidence="1 2">
    <name type="scientific">Bauhinia variegata</name>
    <name type="common">Purple orchid tree</name>
    <name type="synonym">Phanera variegata</name>
    <dbReference type="NCBI Taxonomy" id="167791"/>
    <lineage>
        <taxon>Eukaryota</taxon>
        <taxon>Viridiplantae</taxon>
        <taxon>Streptophyta</taxon>
        <taxon>Embryophyta</taxon>
        <taxon>Tracheophyta</taxon>
        <taxon>Spermatophyta</taxon>
        <taxon>Magnoliopsida</taxon>
        <taxon>eudicotyledons</taxon>
        <taxon>Gunneridae</taxon>
        <taxon>Pentapetalae</taxon>
        <taxon>rosids</taxon>
        <taxon>fabids</taxon>
        <taxon>Fabales</taxon>
        <taxon>Fabaceae</taxon>
        <taxon>Cercidoideae</taxon>
        <taxon>Cercideae</taxon>
        <taxon>Bauhiniinae</taxon>
        <taxon>Bauhinia</taxon>
    </lineage>
</organism>
<evidence type="ECO:0000313" key="1">
    <source>
        <dbReference type="EMBL" id="KAI4299278.1"/>
    </source>
</evidence>
<keyword evidence="2" id="KW-1185">Reference proteome</keyword>
<accession>A0ACB9KQH8</accession>
<gene>
    <name evidence="1" type="ORF">L6164_032752</name>
</gene>
<comment type="caution">
    <text evidence="1">The sequence shown here is derived from an EMBL/GenBank/DDBJ whole genome shotgun (WGS) entry which is preliminary data.</text>
</comment>
<name>A0ACB9KQH8_BAUVA</name>
<protein>
    <submittedName>
        <fullName evidence="1">Uncharacterized protein</fullName>
    </submittedName>
</protein>
<dbReference type="EMBL" id="CM039438">
    <property type="protein sequence ID" value="KAI4299278.1"/>
    <property type="molecule type" value="Genomic_DNA"/>
</dbReference>
<reference evidence="1 2" key="1">
    <citation type="journal article" date="2022" name="DNA Res.">
        <title>Chromosomal-level genome assembly of the orchid tree Bauhinia variegata (Leguminosae; Cercidoideae) supports the allotetraploid origin hypothesis of Bauhinia.</title>
        <authorList>
            <person name="Zhong Y."/>
            <person name="Chen Y."/>
            <person name="Zheng D."/>
            <person name="Pang J."/>
            <person name="Liu Y."/>
            <person name="Luo S."/>
            <person name="Meng S."/>
            <person name="Qian L."/>
            <person name="Wei D."/>
            <person name="Dai S."/>
            <person name="Zhou R."/>
        </authorList>
    </citation>
    <scope>NUCLEOTIDE SEQUENCE [LARGE SCALE GENOMIC DNA]</scope>
    <source>
        <strain evidence="1">BV-YZ2020</strain>
    </source>
</reference>